<evidence type="ECO:0000313" key="2">
    <source>
        <dbReference type="EMBL" id="GFG79274.1"/>
    </source>
</evidence>
<keyword evidence="1" id="KW-0812">Transmembrane</keyword>
<sequence length="154" mass="17002">MAGVGQIALNSAPVLGGIMLALTAGQLRGPDYRSLIMQDMDLLDRLPAEATQRRANLQRSIDTRIDDLIAASDRNTALRKAATSYRGNWRDIVLFLCVVLFAIVWWDVSHSRANWLPTFVLLILLAVVTAVYALRGMVRAGGSLLHRRDTEDGN</sequence>
<comment type="caution">
    <text evidence="2">The sequence shown here is derived from an EMBL/GenBank/DDBJ whole genome shotgun (WGS) entry which is preliminary data.</text>
</comment>
<proteinExistence type="predicted"/>
<gene>
    <name evidence="2" type="ORF">MPRG_25500</name>
</gene>
<reference evidence="2 3" key="1">
    <citation type="journal article" date="2019" name="Emerg. Microbes Infect.">
        <title>Comprehensive subspecies identification of 175 nontuberculous mycobacteria species based on 7547 genomic profiles.</title>
        <authorList>
            <person name="Matsumoto Y."/>
            <person name="Kinjo T."/>
            <person name="Motooka D."/>
            <person name="Nabeya D."/>
            <person name="Jung N."/>
            <person name="Uechi K."/>
            <person name="Horii T."/>
            <person name="Iida T."/>
            <person name="Fujita J."/>
            <person name="Nakamura S."/>
        </authorList>
    </citation>
    <scope>NUCLEOTIDE SEQUENCE [LARGE SCALE GENOMIC DNA]</scope>
    <source>
        <strain evidence="2 3">JCM 18565</strain>
    </source>
</reference>
<keyword evidence="1" id="KW-0472">Membrane</keyword>
<feature type="transmembrane region" description="Helical" evidence="1">
    <location>
        <begin position="118"/>
        <end position="138"/>
    </location>
</feature>
<feature type="transmembrane region" description="Helical" evidence="1">
    <location>
        <begin position="89"/>
        <end position="106"/>
    </location>
</feature>
<protein>
    <recommendedName>
        <fullName evidence="4">DUF2721 domain-containing protein</fullName>
    </recommendedName>
</protein>
<evidence type="ECO:0000256" key="1">
    <source>
        <dbReference type="SAM" id="Phobius"/>
    </source>
</evidence>
<keyword evidence="1" id="KW-1133">Transmembrane helix</keyword>
<evidence type="ECO:0008006" key="4">
    <source>
        <dbReference type="Google" id="ProtNLM"/>
    </source>
</evidence>
<keyword evidence="3" id="KW-1185">Reference proteome</keyword>
<evidence type="ECO:0000313" key="3">
    <source>
        <dbReference type="Proteomes" id="UP000465240"/>
    </source>
</evidence>
<name>A0ABQ1C4D2_9MYCO</name>
<organism evidence="2 3">
    <name type="scientific">Mycobacterium paragordonae</name>
    <dbReference type="NCBI Taxonomy" id="1389713"/>
    <lineage>
        <taxon>Bacteria</taxon>
        <taxon>Bacillati</taxon>
        <taxon>Actinomycetota</taxon>
        <taxon>Actinomycetes</taxon>
        <taxon>Mycobacteriales</taxon>
        <taxon>Mycobacteriaceae</taxon>
        <taxon>Mycobacterium</taxon>
    </lineage>
</organism>
<dbReference type="Proteomes" id="UP000465240">
    <property type="component" value="Unassembled WGS sequence"/>
</dbReference>
<accession>A0ABQ1C4D2</accession>
<dbReference type="EMBL" id="BLKX01000001">
    <property type="protein sequence ID" value="GFG79274.1"/>
    <property type="molecule type" value="Genomic_DNA"/>
</dbReference>